<accession>A0A1F6B458</accession>
<evidence type="ECO:0000313" key="1">
    <source>
        <dbReference type="EMBL" id="OGG31522.1"/>
    </source>
</evidence>
<dbReference type="EMBL" id="MFJX01000005">
    <property type="protein sequence ID" value="OGG31522.1"/>
    <property type="molecule type" value="Genomic_DNA"/>
</dbReference>
<dbReference type="AlphaFoldDB" id="A0A1F6B458"/>
<sequence>MYELGKKSEIFGTDLLKPLNLYGRPTSMPTLVGNEMVICGYDQGLGERMIVCENMQDMQELYDGYARGGALNIHWYTSDDPGFISIVPSQPDEKPDEGTNQ</sequence>
<dbReference type="Proteomes" id="UP000176450">
    <property type="component" value="Unassembled WGS sequence"/>
</dbReference>
<comment type="caution">
    <text evidence="1">The sequence shown here is derived from an EMBL/GenBank/DDBJ whole genome shotgun (WGS) entry which is preliminary data.</text>
</comment>
<proteinExistence type="predicted"/>
<evidence type="ECO:0000313" key="2">
    <source>
        <dbReference type="Proteomes" id="UP000176450"/>
    </source>
</evidence>
<reference evidence="1 2" key="1">
    <citation type="journal article" date="2016" name="Nat. Commun.">
        <title>Thousands of microbial genomes shed light on interconnected biogeochemical processes in an aquifer system.</title>
        <authorList>
            <person name="Anantharaman K."/>
            <person name="Brown C.T."/>
            <person name="Hug L.A."/>
            <person name="Sharon I."/>
            <person name="Castelle C.J."/>
            <person name="Probst A.J."/>
            <person name="Thomas B.C."/>
            <person name="Singh A."/>
            <person name="Wilkins M.J."/>
            <person name="Karaoz U."/>
            <person name="Brodie E.L."/>
            <person name="Williams K.H."/>
            <person name="Hubbard S.S."/>
            <person name="Banfield J.F."/>
        </authorList>
    </citation>
    <scope>NUCLEOTIDE SEQUENCE [LARGE SCALE GENOMIC DNA]</scope>
</reference>
<name>A0A1F6B458_9BACT</name>
<organism evidence="1 2">
    <name type="scientific">Candidatus Gottesmanbacteria bacterium RIFCSPLOWO2_01_FULL_46_9</name>
    <dbReference type="NCBI Taxonomy" id="1798394"/>
    <lineage>
        <taxon>Bacteria</taxon>
        <taxon>Candidatus Gottesmaniibacteriota</taxon>
    </lineage>
</organism>
<protein>
    <submittedName>
        <fullName evidence="1">Uncharacterized protein</fullName>
    </submittedName>
</protein>
<gene>
    <name evidence="1" type="ORF">A3A63_01060</name>
</gene>